<protein>
    <submittedName>
        <fullName evidence="1">Uncharacterized protein</fullName>
    </submittedName>
</protein>
<organism evidence="1 2">
    <name type="scientific">Campylobacter rectus RM3267</name>
    <dbReference type="NCBI Taxonomy" id="553218"/>
    <lineage>
        <taxon>Bacteria</taxon>
        <taxon>Pseudomonadati</taxon>
        <taxon>Campylobacterota</taxon>
        <taxon>Epsilonproteobacteria</taxon>
        <taxon>Campylobacterales</taxon>
        <taxon>Campylobacteraceae</taxon>
        <taxon>Campylobacter</taxon>
    </lineage>
</organism>
<keyword evidence="2" id="KW-1185">Reference proteome</keyword>
<gene>
    <name evidence="1" type="ORF">CAMRE0001_2537</name>
</gene>
<sequence length="55" mass="6183">MTTRKFNPVLRANLRVGLSSLNSVANLNELNLIPNLTRKSNDQTHAGRQPRRDLA</sequence>
<comment type="caution">
    <text evidence="1">The sequence shown here is derived from an EMBL/GenBank/DDBJ whole genome shotgun (WGS) entry which is preliminary data.</text>
</comment>
<evidence type="ECO:0000313" key="1">
    <source>
        <dbReference type="EMBL" id="EEF13370.1"/>
    </source>
</evidence>
<dbReference type="EMBL" id="ACFU01000022">
    <property type="protein sequence ID" value="EEF13370.1"/>
    <property type="molecule type" value="Genomic_DNA"/>
</dbReference>
<reference evidence="1 2" key="1">
    <citation type="submission" date="2008-08" db="EMBL/GenBank/DDBJ databases">
        <authorList>
            <person name="Madupu R."/>
            <person name="Durkin A.S."/>
            <person name="Torralba M."/>
            <person name="Methe B."/>
            <person name="Sutton G.G."/>
            <person name="Strausberg R.L."/>
            <person name="Nelson K.E."/>
        </authorList>
    </citation>
    <scope>NUCLEOTIDE SEQUENCE [LARGE SCALE GENOMIC DNA]</scope>
    <source>
        <strain evidence="1 2">RM3267</strain>
    </source>
</reference>
<dbReference type="Proteomes" id="UP000003082">
    <property type="component" value="Unassembled WGS sequence"/>
</dbReference>
<accession>B9D3S3</accession>
<name>B9D3S3_CAMRE</name>
<evidence type="ECO:0000313" key="2">
    <source>
        <dbReference type="Proteomes" id="UP000003082"/>
    </source>
</evidence>
<dbReference type="AlphaFoldDB" id="B9D3S3"/>
<dbReference type="STRING" id="553218.CAMRE0001_2537"/>
<proteinExistence type="predicted"/>